<dbReference type="InterPro" id="IPR036691">
    <property type="entry name" value="Endo/exonu/phosph_ase_sf"/>
</dbReference>
<evidence type="ECO:0000313" key="2">
    <source>
        <dbReference type="EMBL" id="CAL1380492.1"/>
    </source>
</evidence>
<keyword evidence="3" id="KW-1185">Reference proteome</keyword>
<organism evidence="2 3">
    <name type="scientific">Linum trigynum</name>
    <dbReference type="NCBI Taxonomy" id="586398"/>
    <lineage>
        <taxon>Eukaryota</taxon>
        <taxon>Viridiplantae</taxon>
        <taxon>Streptophyta</taxon>
        <taxon>Embryophyta</taxon>
        <taxon>Tracheophyta</taxon>
        <taxon>Spermatophyta</taxon>
        <taxon>Magnoliopsida</taxon>
        <taxon>eudicotyledons</taxon>
        <taxon>Gunneridae</taxon>
        <taxon>Pentapetalae</taxon>
        <taxon>rosids</taxon>
        <taxon>fabids</taxon>
        <taxon>Malpighiales</taxon>
        <taxon>Linaceae</taxon>
        <taxon>Linum</taxon>
    </lineage>
</organism>
<feature type="domain" description="Endonuclease/exonuclease/phosphatase" evidence="1">
    <location>
        <begin position="46"/>
        <end position="170"/>
    </location>
</feature>
<protein>
    <recommendedName>
        <fullName evidence="1">Endonuclease/exonuclease/phosphatase domain-containing protein</fullName>
    </recommendedName>
</protein>
<sequence length="528" mass="60775">MGFPNIMRVEAEGRRGGIWLCWDARIVTLEPVSACFQHLTVKVKCASVSPWLLTAVYASPRQEFQHFLWQAIHRTREEHDFPWLLTGDFNAIRSPSEQAGRSSTAILRRCKRFNDRIDHAELIDLGYSGPRFTWTRGEPPNDYKASRLDRSLCNPAWNVTFPNTSVHHLPRLHSDHHPVLTEIGNKGVNLSSPRPFRFEGAWLTHDSYGTFLQDKWESQAPLQEALTRMAVDFAEWNKNTFGNVLQKKKRLLSRINGIQTRIANEFSPGLFKLQAKLERELDEVLEQEEIIWYQRAREKWVQLGERNTAYFHQQALIRRRRNKIASLKANNGEWVSDPQELVALVFDFFASLYLQDDHEYTDDMPKQAFPRIQQEDLLALLRRFTAADIYQAVQDMKPYQAPGPDGFQAVFYQKSWQVVGKALTDMAMSFFSTGILPEEVVESTVVLIPKVDHQEMASHLRPISLNNVCLKAITKAITNRLKPIMRKLVSPRQSSFIPGRQTTDNIIVLQEVVRSLRRKKGKKGGGPS</sequence>
<dbReference type="Proteomes" id="UP001497516">
    <property type="component" value="Chromosome 4"/>
</dbReference>
<gene>
    <name evidence="2" type="ORF">LTRI10_LOCUS21931</name>
</gene>
<accession>A0AAV2E3U5</accession>
<dbReference type="EMBL" id="OZ034817">
    <property type="protein sequence ID" value="CAL1380492.1"/>
    <property type="molecule type" value="Genomic_DNA"/>
</dbReference>
<proteinExistence type="predicted"/>
<dbReference type="InterPro" id="IPR005135">
    <property type="entry name" value="Endo/exonuclease/phosphatase"/>
</dbReference>
<evidence type="ECO:0000259" key="1">
    <source>
        <dbReference type="Pfam" id="PF03372"/>
    </source>
</evidence>
<evidence type="ECO:0000313" key="3">
    <source>
        <dbReference type="Proteomes" id="UP001497516"/>
    </source>
</evidence>
<dbReference type="AlphaFoldDB" id="A0AAV2E3U5"/>
<dbReference type="Gene3D" id="3.60.10.10">
    <property type="entry name" value="Endonuclease/exonuclease/phosphatase"/>
    <property type="match status" value="1"/>
</dbReference>
<dbReference type="GO" id="GO:0003824">
    <property type="term" value="F:catalytic activity"/>
    <property type="evidence" value="ECO:0007669"/>
    <property type="project" value="InterPro"/>
</dbReference>
<reference evidence="2 3" key="1">
    <citation type="submission" date="2024-04" db="EMBL/GenBank/DDBJ databases">
        <authorList>
            <person name="Fracassetti M."/>
        </authorList>
    </citation>
    <scope>NUCLEOTIDE SEQUENCE [LARGE SCALE GENOMIC DNA]</scope>
</reference>
<dbReference type="SUPFAM" id="SSF56219">
    <property type="entry name" value="DNase I-like"/>
    <property type="match status" value="1"/>
</dbReference>
<dbReference type="Pfam" id="PF03372">
    <property type="entry name" value="Exo_endo_phos"/>
    <property type="match status" value="1"/>
</dbReference>
<dbReference type="PANTHER" id="PTHR19446">
    <property type="entry name" value="REVERSE TRANSCRIPTASES"/>
    <property type="match status" value="1"/>
</dbReference>
<name>A0AAV2E3U5_9ROSI</name>